<name>A0A812Q3X7_9DINO</name>
<evidence type="ECO:0000313" key="3">
    <source>
        <dbReference type="Proteomes" id="UP000604046"/>
    </source>
</evidence>
<sequence>MASTCVSHDALTGYTPAHDLAFLEGQQRTPAIRGLLYKDRHERPQRDAHVKWDEQCIAEHDKERGTRQKIDEPDTPFVRSPQTSDSEEDAFVPAASSRRTAAGEAGVAGQAGEAEEPVPDEEDDETRIATSPKSMAMLANRLSKWVESGERRESRSSGSEGEMVGKTSESSEASRPETKSVPSKIRLPEEQGHQKASSSEFKARRAKHYNEFAAMKAFRKKKTDSDSSAESDTSDEDAAAAKRERKARKQALATEGGEKGKADGITSRAGMREGDPQESSGVPGEDIEASCSPGRALPNPMEGGRPPVQFGEDAAKAEGSSLPSSEFLAQRRAHYDEGAALRCRTPPSQDGASPGGDLVKSVANFANPMDPTEASGEAAVSFKVDSLAGGHQGGGGNDAWRSKRNAHYRDMAAAFRSKPSVSDASDSEGSS</sequence>
<dbReference type="GO" id="GO:0004864">
    <property type="term" value="F:protein phosphatase inhibitor activity"/>
    <property type="evidence" value="ECO:0007669"/>
    <property type="project" value="InterPro"/>
</dbReference>
<dbReference type="Proteomes" id="UP000604046">
    <property type="component" value="Unassembled WGS sequence"/>
</dbReference>
<dbReference type="EMBL" id="CAJNDS010002186">
    <property type="protein sequence ID" value="CAE7363777.1"/>
    <property type="molecule type" value="Genomic_DNA"/>
</dbReference>
<gene>
    <name evidence="2" type="ORF">SNAT2548_LOCUS19672</name>
</gene>
<evidence type="ECO:0000256" key="1">
    <source>
        <dbReference type="SAM" id="MobiDB-lite"/>
    </source>
</evidence>
<feature type="compositionally biased region" description="Low complexity" evidence="1">
    <location>
        <begin position="420"/>
        <end position="431"/>
    </location>
</feature>
<dbReference type="PANTHER" id="PTHR12398:SF20">
    <property type="entry name" value="PROTEIN PHOSPHATASE 1 REGULATORY INHIBITOR SUBUNIT 2"/>
    <property type="match status" value="1"/>
</dbReference>
<dbReference type="InterPro" id="IPR007062">
    <property type="entry name" value="PPI-2"/>
</dbReference>
<dbReference type="OrthoDB" id="551302at2759"/>
<dbReference type="PANTHER" id="PTHR12398">
    <property type="entry name" value="PROTEIN PHOSPHATASE INHIBITOR"/>
    <property type="match status" value="1"/>
</dbReference>
<feature type="compositionally biased region" description="Acidic residues" evidence="1">
    <location>
        <begin position="227"/>
        <end position="238"/>
    </location>
</feature>
<feature type="region of interest" description="Disordered" evidence="1">
    <location>
        <begin position="342"/>
        <end position="376"/>
    </location>
</feature>
<evidence type="ECO:0000313" key="2">
    <source>
        <dbReference type="EMBL" id="CAE7363777.1"/>
    </source>
</evidence>
<reference evidence="2" key="1">
    <citation type="submission" date="2021-02" db="EMBL/GenBank/DDBJ databases">
        <authorList>
            <person name="Dougan E. K."/>
            <person name="Rhodes N."/>
            <person name="Thang M."/>
            <person name="Chan C."/>
        </authorList>
    </citation>
    <scope>NUCLEOTIDE SEQUENCE</scope>
</reference>
<dbReference type="Pfam" id="PF04979">
    <property type="entry name" value="IPP-2"/>
    <property type="match status" value="1"/>
</dbReference>
<dbReference type="AlphaFoldDB" id="A0A812Q3X7"/>
<feature type="compositionally biased region" description="Low complexity" evidence="1">
    <location>
        <begin position="102"/>
        <end position="112"/>
    </location>
</feature>
<feature type="region of interest" description="Disordered" evidence="1">
    <location>
        <begin position="411"/>
        <end position="431"/>
    </location>
</feature>
<feature type="region of interest" description="Disordered" evidence="1">
    <location>
        <begin position="57"/>
        <end position="325"/>
    </location>
</feature>
<accession>A0A812Q3X7</accession>
<organism evidence="2 3">
    <name type="scientific">Symbiodinium natans</name>
    <dbReference type="NCBI Taxonomy" id="878477"/>
    <lineage>
        <taxon>Eukaryota</taxon>
        <taxon>Sar</taxon>
        <taxon>Alveolata</taxon>
        <taxon>Dinophyceae</taxon>
        <taxon>Suessiales</taxon>
        <taxon>Symbiodiniaceae</taxon>
        <taxon>Symbiodinium</taxon>
    </lineage>
</organism>
<proteinExistence type="predicted"/>
<comment type="caution">
    <text evidence="2">The sequence shown here is derived from an EMBL/GenBank/DDBJ whole genome shotgun (WGS) entry which is preliminary data.</text>
</comment>
<dbReference type="GO" id="GO:0009966">
    <property type="term" value="P:regulation of signal transduction"/>
    <property type="evidence" value="ECO:0007669"/>
    <property type="project" value="InterPro"/>
</dbReference>
<protein>
    <submittedName>
        <fullName evidence="2">Uncharacterized protein</fullName>
    </submittedName>
</protein>
<keyword evidence="3" id="KW-1185">Reference proteome</keyword>
<feature type="compositionally biased region" description="Basic and acidic residues" evidence="1">
    <location>
        <begin position="57"/>
        <end position="72"/>
    </location>
</feature>
<feature type="compositionally biased region" description="Acidic residues" evidence="1">
    <location>
        <begin position="113"/>
        <end position="125"/>
    </location>
</feature>